<dbReference type="Proteomes" id="UP000236751">
    <property type="component" value="Unassembled WGS sequence"/>
</dbReference>
<dbReference type="SUPFAM" id="SSF50465">
    <property type="entry name" value="EF-Tu/eEF-1alpha/eIF2-gamma C-terminal domain"/>
    <property type="match status" value="1"/>
</dbReference>
<dbReference type="InterPro" id="IPR033720">
    <property type="entry name" value="EFTU_2"/>
</dbReference>
<feature type="binding site" evidence="13">
    <location>
        <begin position="81"/>
        <end position="85"/>
    </location>
    <ligand>
        <name>GTP</name>
        <dbReference type="ChEBI" id="CHEBI:37565"/>
    </ligand>
</feature>
<dbReference type="RefSeq" id="WP_011380109.1">
    <property type="nucleotide sequence ID" value="NC_007614.1"/>
</dbReference>
<reference evidence="16 17" key="1">
    <citation type="submission" date="2016-10" db="EMBL/GenBank/DDBJ databases">
        <authorList>
            <person name="de Groot N.N."/>
        </authorList>
    </citation>
    <scope>NUCLEOTIDE SEQUENCE [LARGE SCALE GENOMIC DNA]</scope>
    <source>
        <strain evidence="16 17">Nl13</strain>
    </source>
</reference>
<keyword evidence="13" id="KW-0963">Cytoplasm</keyword>
<keyword evidence="8 13" id="KW-0342">GTP-binding</keyword>
<dbReference type="HAMAP" id="MF_00118_B">
    <property type="entry name" value="EF_Tu_B"/>
    <property type="match status" value="1"/>
</dbReference>
<keyword evidence="6 13" id="KW-0460">Magnesium</keyword>
<dbReference type="InterPro" id="IPR027417">
    <property type="entry name" value="P-loop_NTPase"/>
</dbReference>
<dbReference type="InterPro" id="IPR050055">
    <property type="entry name" value="EF-Tu_GTPase"/>
</dbReference>
<feature type="binding site" evidence="13">
    <location>
        <begin position="136"/>
        <end position="139"/>
    </location>
    <ligand>
        <name>GTP</name>
        <dbReference type="ChEBI" id="CHEBI:37565"/>
    </ligand>
</feature>
<comment type="subcellular location">
    <subcellularLocation>
        <location evidence="13">Cytoplasm</location>
    </subcellularLocation>
</comment>
<evidence type="ECO:0000313" key="15">
    <source>
        <dbReference type="EMBL" id="SEF55511.1"/>
    </source>
</evidence>
<evidence type="ECO:0000256" key="7">
    <source>
        <dbReference type="ARBA" id="ARBA00022917"/>
    </source>
</evidence>
<dbReference type="Pfam" id="PF03144">
    <property type="entry name" value="GTP_EFTU_D2"/>
    <property type="match status" value="1"/>
</dbReference>
<dbReference type="InterPro" id="IPR004541">
    <property type="entry name" value="Transl_elong_EFTu/EF1A_bac/org"/>
</dbReference>
<dbReference type="PROSITE" id="PS51722">
    <property type="entry name" value="G_TR_2"/>
    <property type="match status" value="1"/>
</dbReference>
<feature type="domain" description="Tr-type G" evidence="14">
    <location>
        <begin position="10"/>
        <end position="206"/>
    </location>
</feature>
<proteinExistence type="inferred from homology"/>
<dbReference type="Pfam" id="PF00009">
    <property type="entry name" value="GTP_EFTU"/>
    <property type="match status" value="1"/>
</dbReference>
<evidence type="ECO:0000256" key="4">
    <source>
        <dbReference type="ARBA" id="ARBA00022768"/>
    </source>
</evidence>
<name>A0A1H5SZ96_NITMU</name>
<dbReference type="SMR" id="A0A1H5SZ96"/>
<sequence>MAKSKFERTKPHINVGTIGHVDHGKTTLTAAITMVLAKKFGGEAKSYAQIDSAPEEKARGITINTSHVEYETEKRHYAHVDCPGHADYVKNMITGAAQMDGAILVVSAADGPMPQTREHILLARQVGVPYIIVYMNKADMVDDAELLELVEMEVRELLSKYNFPGDDTPIVIGSALKALEGDQSDIGEPSIYKLAAALDSYIPEPQRAVDGAFLMPVEDVFSISGRGTVVTGRVERGVIKVGEDIEIVGLKPTTKTVCTGVEMFRKLLDQGQAGDNVGVLLRGTKREEVERGQVLAKPGTITPHTKFTAEIYVLSKEEGGRHTPFFQGYRPQFYFRTTDVTGAIELPAGTEMVMPGDNVSVTVNLIAPIAMEEGLRFAIREGGRTVGAGVVAKIIE</sequence>
<keyword evidence="2 13" id="KW-0479">Metal-binding</keyword>
<dbReference type="GO" id="GO:0003924">
    <property type="term" value="F:GTPase activity"/>
    <property type="evidence" value="ECO:0007669"/>
    <property type="project" value="UniProtKB-UniRule"/>
</dbReference>
<dbReference type="GO" id="GO:0005525">
    <property type="term" value="F:GTP binding"/>
    <property type="evidence" value="ECO:0007669"/>
    <property type="project" value="UniProtKB-UniRule"/>
</dbReference>
<feature type="binding site" evidence="13">
    <location>
        <position position="26"/>
    </location>
    <ligand>
        <name>Mg(2+)</name>
        <dbReference type="ChEBI" id="CHEBI:18420"/>
    </ligand>
</feature>
<dbReference type="InterPro" id="IPR031157">
    <property type="entry name" value="G_TR_CS"/>
</dbReference>
<evidence type="ECO:0000256" key="3">
    <source>
        <dbReference type="ARBA" id="ARBA00022741"/>
    </source>
</evidence>
<dbReference type="Gene3D" id="2.40.30.10">
    <property type="entry name" value="Translation factors"/>
    <property type="match status" value="2"/>
</dbReference>
<evidence type="ECO:0000313" key="16">
    <source>
        <dbReference type="EMBL" id="SEF55794.1"/>
    </source>
</evidence>
<dbReference type="InterPro" id="IPR004160">
    <property type="entry name" value="Transl_elong_EFTu/EF1A_C"/>
</dbReference>
<dbReference type="PANTHER" id="PTHR43721">
    <property type="entry name" value="ELONGATION FACTOR TU-RELATED"/>
    <property type="match status" value="1"/>
</dbReference>
<evidence type="ECO:0000256" key="1">
    <source>
        <dbReference type="ARBA" id="ARBA00007249"/>
    </source>
</evidence>
<comment type="similarity">
    <text evidence="1 13">Belongs to the TRAFAC class translation factor GTPase superfamily. Classic translation factor GTPase family. EF-Tu/EF-1A subfamily.</text>
</comment>
<evidence type="ECO:0000256" key="8">
    <source>
        <dbReference type="ARBA" id="ARBA00023134"/>
    </source>
</evidence>
<comment type="catalytic activity">
    <reaction evidence="13">
        <text>GTP + H2O = GDP + phosphate + H(+)</text>
        <dbReference type="Rhea" id="RHEA:19669"/>
        <dbReference type="ChEBI" id="CHEBI:15377"/>
        <dbReference type="ChEBI" id="CHEBI:15378"/>
        <dbReference type="ChEBI" id="CHEBI:37565"/>
        <dbReference type="ChEBI" id="CHEBI:43474"/>
        <dbReference type="ChEBI" id="CHEBI:58189"/>
        <dbReference type="EC" id="3.6.5.3"/>
    </reaction>
</comment>
<dbReference type="CDD" id="cd01884">
    <property type="entry name" value="EF_Tu"/>
    <property type="match status" value="1"/>
</dbReference>
<dbReference type="NCBIfam" id="TIGR00231">
    <property type="entry name" value="small_GTP"/>
    <property type="match status" value="1"/>
</dbReference>
<dbReference type="InterPro" id="IPR005225">
    <property type="entry name" value="Small_GTP-bd"/>
</dbReference>
<dbReference type="SUPFAM" id="SSF50447">
    <property type="entry name" value="Translation proteins"/>
    <property type="match status" value="1"/>
</dbReference>
<dbReference type="NCBIfam" id="NF000766">
    <property type="entry name" value="PRK00049.1"/>
    <property type="match status" value="1"/>
</dbReference>
<evidence type="ECO:0000256" key="10">
    <source>
        <dbReference type="ARBA" id="ARBA00058140"/>
    </source>
</evidence>
<dbReference type="NCBIfam" id="TIGR00485">
    <property type="entry name" value="EF-Tu"/>
    <property type="match status" value="1"/>
</dbReference>
<dbReference type="NCBIfam" id="NF009373">
    <property type="entry name" value="PRK12736.1"/>
    <property type="match status" value="1"/>
</dbReference>
<dbReference type="EMBL" id="FNVK01000003">
    <property type="protein sequence ID" value="SEF55511.1"/>
    <property type="molecule type" value="Genomic_DNA"/>
</dbReference>
<dbReference type="InterPro" id="IPR004161">
    <property type="entry name" value="EFTu-like_2"/>
</dbReference>
<dbReference type="CDD" id="cd03707">
    <property type="entry name" value="EFTU_III"/>
    <property type="match status" value="1"/>
</dbReference>
<comment type="function">
    <text evidence="13">GTP hydrolase that promotes the GTP-dependent binding of aminoacyl-tRNA to the A-site of ribosomes during protein biosynthesis.</text>
</comment>
<evidence type="ECO:0000256" key="6">
    <source>
        <dbReference type="ARBA" id="ARBA00022842"/>
    </source>
</evidence>
<dbReference type="GO" id="GO:0000287">
    <property type="term" value="F:magnesium ion binding"/>
    <property type="evidence" value="ECO:0007669"/>
    <property type="project" value="UniProtKB-UniRule"/>
</dbReference>
<evidence type="ECO:0000313" key="17">
    <source>
        <dbReference type="Proteomes" id="UP000236751"/>
    </source>
</evidence>
<dbReference type="KEGG" id="nmu:Nmul_A0765"/>
<dbReference type="GO" id="GO:0005829">
    <property type="term" value="C:cytosol"/>
    <property type="evidence" value="ECO:0007669"/>
    <property type="project" value="TreeGrafter"/>
</dbReference>
<accession>A0A1H5SZ96</accession>
<dbReference type="FunFam" id="2.40.30.10:FF:000001">
    <property type="entry name" value="Elongation factor Tu"/>
    <property type="match status" value="1"/>
</dbReference>
<dbReference type="EMBL" id="FNVK01000003">
    <property type="protein sequence ID" value="SEF55794.1"/>
    <property type="molecule type" value="Genomic_DNA"/>
</dbReference>
<comment type="function">
    <text evidence="10">May play an important regulatory role in cell growth and in the bacterial response to nutrient deprivation.</text>
</comment>
<keyword evidence="7 13" id="KW-0648">Protein biosynthesis</keyword>
<comment type="subunit">
    <text evidence="12">(Microbial infection) Upon infection by bacteriophage Qbeta, part of the viral RNA-dependent RNA polymerase complex, the other subunits are the viral replicase catalytic subunit (AC P14647), host ribosomal protein S1 and EF-Ts.</text>
</comment>
<comment type="subunit">
    <text evidence="11">Monomer. Heterotetramer composed of two EF-Ts.EF-Tu dimer complexes.</text>
</comment>
<protein>
    <recommendedName>
        <fullName evidence="9 13">Elongation factor Tu</fullName>
        <shortName evidence="13">EF-Tu</shortName>
        <ecNumber evidence="13">3.6.5.3</ecNumber>
    </recommendedName>
</protein>
<dbReference type="PRINTS" id="PR00315">
    <property type="entry name" value="ELONGATNFCT"/>
</dbReference>
<dbReference type="NCBIfam" id="NF009372">
    <property type="entry name" value="PRK12735.1"/>
    <property type="match status" value="1"/>
</dbReference>
<dbReference type="GO" id="GO:0003746">
    <property type="term" value="F:translation elongation factor activity"/>
    <property type="evidence" value="ECO:0007669"/>
    <property type="project" value="UniProtKB-UniRule"/>
</dbReference>
<gene>
    <name evidence="13" type="primary">tuf</name>
    <name evidence="15" type="ORF">SAMN05216403_103129</name>
    <name evidence="16" type="ORF">SAMN05216403_103143</name>
</gene>
<keyword evidence="3 13" id="KW-0547">Nucleotide-binding</keyword>
<dbReference type="CDD" id="cd03697">
    <property type="entry name" value="EFTU_II"/>
    <property type="match status" value="1"/>
</dbReference>
<dbReference type="FunFam" id="3.40.50.300:FF:000003">
    <property type="entry name" value="Elongation factor Tu"/>
    <property type="match status" value="1"/>
</dbReference>
<evidence type="ECO:0000256" key="12">
    <source>
        <dbReference type="ARBA" id="ARBA00064283"/>
    </source>
</evidence>
<keyword evidence="4 13" id="KW-0251">Elongation factor</keyword>
<feature type="binding site" evidence="13">
    <location>
        <begin position="19"/>
        <end position="26"/>
    </location>
    <ligand>
        <name>GTP</name>
        <dbReference type="ChEBI" id="CHEBI:37565"/>
    </ligand>
</feature>
<evidence type="ECO:0000256" key="9">
    <source>
        <dbReference type="ARBA" id="ARBA00029554"/>
    </source>
</evidence>
<evidence type="ECO:0000256" key="5">
    <source>
        <dbReference type="ARBA" id="ARBA00022801"/>
    </source>
</evidence>
<dbReference type="Gene3D" id="3.40.50.300">
    <property type="entry name" value="P-loop containing nucleotide triphosphate hydrolases"/>
    <property type="match status" value="1"/>
</dbReference>
<dbReference type="Pfam" id="PF03143">
    <property type="entry name" value="GTP_EFTU_D3"/>
    <property type="match status" value="1"/>
</dbReference>
<keyword evidence="5 13" id="KW-0378">Hydrolase</keyword>
<dbReference type="InterPro" id="IPR009000">
    <property type="entry name" value="Transl_B-barrel_sf"/>
</dbReference>
<dbReference type="SUPFAM" id="SSF52540">
    <property type="entry name" value="P-loop containing nucleoside triphosphate hydrolases"/>
    <property type="match status" value="1"/>
</dbReference>
<dbReference type="KEGG" id="nmu:Nmul_A0752"/>
<dbReference type="PANTHER" id="PTHR43721:SF22">
    <property type="entry name" value="ELONGATION FACTOR TU, MITOCHONDRIAL"/>
    <property type="match status" value="1"/>
</dbReference>
<dbReference type="InterPro" id="IPR041709">
    <property type="entry name" value="EF-Tu_GTP-bd"/>
</dbReference>
<evidence type="ECO:0000256" key="13">
    <source>
        <dbReference type="HAMAP-Rule" id="MF_00118"/>
    </source>
</evidence>
<dbReference type="InterPro" id="IPR009001">
    <property type="entry name" value="Transl_elong_EF1A/Init_IF2_C"/>
</dbReference>
<dbReference type="AlphaFoldDB" id="A0A1H5SZ96"/>
<dbReference type="PROSITE" id="PS00301">
    <property type="entry name" value="G_TR_1"/>
    <property type="match status" value="1"/>
</dbReference>
<evidence type="ECO:0000256" key="2">
    <source>
        <dbReference type="ARBA" id="ARBA00022723"/>
    </source>
</evidence>
<organism evidence="16 17">
    <name type="scientific">Nitrosospira multiformis (strain ATCC 25196 / NCIMB 11849 / C 71)</name>
    <dbReference type="NCBI Taxonomy" id="323848"/>
    <lineage>
        <taxon>Bacteria</taxon>
        <taxon>Pseudomonadati</taxon>
        <taxon>Pseudomonadota</taxon>
        <taxon>Betaproteobacteria</taxon>
        <taxon>Nitrosomonadales</taxon>
        <taxon>Nitrosomonadaceae</taxon>
        <taxon>Nitrosospira</taxon>
    </lineage>
</organism>
<evidence type="ECO:0000256" key="11">
    <source>
        <dbReference type="ARBA" id="ARBA00063778"/>
    </source>
</evidence>
<evidence type="ECO:0000259" key="14">
    <source>
        <dbReference type="PROSITE" id="PS51722"/>
    </source>
</evidence>
<dbReference type="EC" id="3.6.5.3" evidence="13"/>
<dbReference type="InterPro" id="IPR000795">
    <property type="entry name" value="T_Tr_GTP-bd_dom"/>
</dbReference>
<dbReference type="OrthoDB" id="9803139at2"/>